<sequence>MIGSLVASGSNATRSPPLNKHADGLAKLTALNFQTREDDSLRAA</sequence>
<dbReference type="KEGG" id="ftj:FTUN_3007"/>
<dbReference type="Proteomes" id="UP000503447">
    <property type="component" value="Chromosome"/>
</dbReference>
<accession>A0A6M5YNF7</accession>
<organism evidence="2 3">
    <name type="scientific">Frigoriglobus tundricola</name>
    <dbReference type="NCBI Taxonomy" id="2774151"/>
    <lineage>
        <taxon>Bacteria</taxon>
        <taxon>Pseudomonadati</taxon>
        <taxon>Planctomycetota</taxon>
        <taxon>Planctomycetia</taxon>
        <taxon>Gemmatales</taxon>
        <taxon>Gemmataceae</taxon>
        <taxon>Frigoriglobus</taxon>
    </lineage>
</organism>
<dbReference type="EMBL" id="CP053452">
    <property type="protein sequence ID" value="QJW95458.1"/>
    <property type="molecule type" value="Genomic_DNA"/>
</dbReference>
<evidence type="ECO:0000313" key="2">
    <source>
        <dbReference type="EMBL" id="QJW95458.1"/>
    </source>
</evidence>
<dbReference type="AlphaFoldDB" id="A0A6M5YNF7"/>
<evidence type="ECO:0000256" key="1">
    <source>
        <dbReference type="SAM" id="MobiDB-lite"/>
    </source>
</evidence>
<feature type="region of interest" description="Disordered" evidence="1">
    <location>
        <begin position="1"/>
        <end position="21"/>
    </location>
</feature>
<feature type="compositionally biased region" description="Polar residues" evidence="1">
    <location>
        <begin position="7"/>
        <end position="16"/>
    </location>
</feature>
<reference evidence="3" key="1">
    <citation type="submission" date="2020-05" db="EMBL/GenBank/DDBJ databases">
        <title>Frigoriglobus tundricola gen. nov., sp. nov., a psychrotolerant cellulolytic planctomycete of the family Gemmataceae with two divergent copies of 16S rRNA gene.</title>
        <authorList>
            <person name="Kulichevskaya I.S."/>
            <person name="Ivanova A.A."/>
            <person name="Naumoff D.G."/>
            <person name="Beletsky A.V."/>
            <person name="Rijpstra W.I.C."/>
            <person name="Sinninghe Damste J.S."/>
            <person name="Mardanov A.V."/>
            <person name="Ravin N.V."/>
            <person name="Dedysh S.N."/>
        </authorList>
    </citation>
    <scope>NUCLEOTIDE SEQUENCE [LARGE SCALE GENOMIC DNA]</scope>
    <source>
        <strain evidence="3">PL17</strain>
    </source>
</reference>
<keyword evidence="3" id="KW-1185">Reference proteome</keyword>
<proteinExistence type="predicted"/>
<evidence type="ECO:0000313" key="3">
    <source>
        <dbReference type="Proteomes" id="UP000503447"/>
    </source>
</evidence>
<name>A0A6M5YNF7_9BACT</name>
<gene>
    <name evidence="2" type="ORF">FTUN_3007</name>
</gene>
<protein>
    <submittedName>
        <fullName evidence="2">Uncharacterized protein</fullName>
    </submittedName>
</protein>